<keyword evidence="3" id="KW-1185">Reference proteome</keyword>
<protein>
    <submittedName>
        <fullName evidence="2">Uncharacterized protein</fullName>
    </submittedName>
</protein>
<sequence length="358" mass="38965">MNQEMGEGAVGPGPSPLASSGPVSNFVGDVMDTLFPLPRPPPLKMISGLSSGRRQRLAKRVKHRHDYIEMISSLNWMHVGDFDAQPTSGPSALQLRVLRRLDELVGQVDYSDLPGGMPSQEAAYKELLHGLDGYCEPSTPASLAPFNLELISLPGDLSTAPAALDLLDGDDRRYLEAELLGPPFGLHARHVGLTGKLLDGQDSSLVNDRSGPAVFPAEGLTGLTEQFTNQNLLLHPGFIVFVKVSDTFFDGSAAQGFCRDDAGAQSRLVTGRWISGELGDEDYLEARWSRPEHIVHLEDVARIGRLCRGRGVCDRTGRQHFQLTGSNHQGVPWTHIAQPYPTLLCKQLAFSLTAPSHY</sequence>
<reference evidence="2 3" key="1">
    <citation type="submission" date="2024-02" db="EMBL/GenBank/DDBJ databases">
        <authorList>
            <person name="Chen Y."/>
            <person name="Shah S."/>
            <person name="Dougan E. K."/>
            <person name="Thang M."/>
            <person name="Chan C."/>
        </authorList>
    </citation>
    <scope>NUCLEOTIDE SEQUENCE [LARGE SCALE GENOMIC DNA]</scope>
</reference>
<evidence type="ECO:0000313" key="3">
    <source>
        <dbReference type="Proteomes" id="UP001642484"/>
    </source>
</evidence>
<evidence type="ECO:0000256" key="1">
    <source>
        <dbReference type="SAM" id="MobiDB-lite"/>
    </source>
</evidence>
<comment type="caution">
    <text evidence="2">The sequence shown here is derived from an EMBL/GenBank/DDBJ whole genome shotgun (WGS) entry which is preliminary data.</text>
</comment>
<accession>A0ABP0LIV3</accession>
<name>A0ABP0LIV3_9DINO</name>
<gene>
    <name evidence="2" type="ORF">CCMP2556_LOCUS21053</name>
</gene>
<organism evidence="2 3">
    <name type="scientific">Durusdinium trenchii</name>
    <dbReference type="NCBI Taxonomy" id="1381693"/>
    <lineage>
        <taxon>Eukaryota</taxon>
        <taxon>Sar</taxon>
        <taxon>Alveolata</taxon>
        <taxon>Dinophyceae</taxon>
        <taxon>Suessiales</taxon>
        <taxon>Symbiodiniaceae</taxon>
        <taxon>Durusdinium</taxon>
    </lineage>
</organism>
<proteinExistence type="predicted"/>
<feature type="region of interest" description="Disordered" evidence="1">
    <location>
        <begin position="1"/>
        <end position="23"/>
    </location>
</feature>
<dbReference type="Proteomes" id="UP001642484">
    <property type="component" value="Unassembled WGS sequence"/>
</dbReference>
<evidence type="ECO:0000313" key="2">
    <source>
        <dbReference type="EMBL" id="CAK9038494.1"/>
    </source>
</evidence>
<dbReference type="EMBL" id="CAXAMN010012558">
    <property type="protein sequence ID" value="CAK9038494.1"/>
    <property type="molecule type" value="Genomic_DNA"/>
</dbReference>